<organism evidence="2 3">
    <name type="scientific">Geoanaerobacter pelophilus</name>
    <dbReference type="NCBI Taxonomy" id="60036"/>
    <lineage>
        <taxon>Bacteria</taxon>
        <taxon>Pseudomonadati</taxon>
        <taxon>Thermodesulfobacteriota</taxon>
        <taxon>Desulfuromonadia</taxon>
        <taxon>Geobacterales</taxon>
        <taxon>Geobacteraceae</taxon>
        <taxon>Geoanaerobacter</taxon>
    </lineage>
</organism>
<gene>
    <name evidence="2" type="ORF">GPEL0_01r1336</name>
</gene>
<dbReference type="Pfam" id="PF04187">
    <property type="entry name" value="Cofac_haem_bdg"/>
    <property type="match status" value="1"/>
</dbReference>
<dbReference type="SUPFAM" id="SSF159501">
    <property type="entry name" value="EreA/ChaN-like"/>
    <property type="match status" value="1"/>
</dbReference>
<name>A0ABQ0MG80_9BACT</name>
<reference evidence="3" key="1">
    <citation type="submission" date="2017-05" db="EMBL/GenBank/DDBJ databases">
        <title>Draft genome sequence of Geobacter pelophilus, a iron(III)-reducing bacteria.</title>
        <authorList>
            <person name="Aoyagi T."/>
            <person name="Koike H."/>
            <person name="Morita T."/>
            <person name="Sato Y."/>
            <person name="Habe H."/>
            <person name="Hori T."/>
        </authorList>
    </citation>
    <scope>NUCLEOTIDE SEQUENCE [LARGE SCALE GENOMIC DNA]</scope>
    <source>
        <strain evidence="3">Drf2</strain>
    </source>
</reference>
<evidence type="ECO:0000313" key="2">
    <source>
        <dbReference type="EMBL" id="GAW66112.1"/>
    </source>
</evidence>
<evidence type="ECO:0000313" key="3">
    <source>
        <dbReference type="Proteomes" id="UP000194153"/>
    </source>
</evidence>
<proteinExistence type="predicted"/>
<dbReference type="EMBL" id="BDQG01000001">
    <property type="protein sequence ID" value="GAW66112.1"/>
    <property type="molecule type" value="Genomic_DNA"/>
</dbReference>
<keyword evidence="3" id="KW-1185">Reference proteome</keyword>
<dbReference type="CDD" id="cd14727">
    <property type="entry name" value="ChanN-like"/>
    <property type="match status" value="1"/>
</dbReference>
<feature type="domain" description="Haem-binding uptake Tiki superfamily ChaN" evidence="1">
    <location>
        <begin position="41"/>
        <end position="246"/>
    </location>
</feature>
<dbReference type="Gene3D" id="3.40.50.11550">
    <property type="match status" value="1"/>
</dbReference>
<dbReference type="Proteomes" id="UP000194153">
    <property type="component" value="Unassembled WGS sequence"/>
</dbReference>
<accession>A0ABQ0MG80</accession>
<dbReference type="PROSITE" id="PS51257">
    <property type="entry name" value="PROKAR_LIPOPROTEIN"/>
    <property type="match status" value="1"/>
</dbReference>
<dbReference type="RefSeq" id="WP_085812497.1">
    <property type="nucleotide sequence ID" value="NZ_BDQG01000001.1"/>
</dbReference>
<comment type="caution">
    <text evidence="2">The sequence shown here is derived from an EMBL/GenBank/DDBJ whole genome shotgun (WGS) entry which is preliminary data.</text>
</comment>
<sequence length="281" mass="30916">MLKRHLLFFLSLLFLIVSLSGCAITQAIRVEDRERIEVKSMIEELSGTRLVFLGERHDAAAHHKLQLEVLKGLKAQGKQLAIAMEMFEETTQPALDAWSAGKVPEDAFRKVYEWSWRFIPWEMYRDLLLFARDNHVPVVAINAPRDVVQAVGKNGFTSLTDAELARLPTGLDVKASDEYLLSMRSSLPSHGKKGEALRNIAEAQLLRNKVMARKVADYLQLHPGTTVVVIAGGGHARGTGGIAAELGNGISYKIVLPPIPPLGENTVTGADADYLLVESLL</sequence>
<dbReference type="InterPro" id="IPR007314">
    <property type="entry name" value="Cofac_haem-bd_dom"/>
</dbReference>
<evidence type="ECO:0000259" key="1">
    <source>
        <dbReference type="Pfam" id="PF04187"/>
    </source>
</evidence>
<protein>
    <recommendedName>
        <fullName evidence="1">Haem-binding uptake Tiki superfamily ChaN domain-containing protein</fullName>
    </recommendedName>
</protein>